<protein>
    <submittedName>
        <fullName evidence="2">Neuropeptide-Like Protein</fullName>
    </submittedName>
</protein>
<proteinExistence type="predicted"/>
<dbReference type="WBParaSite" id="RSKR_0000513400.1">
    <property type="protein sequence ID" value="RSKR_0000513400.1"/>
    <property type="gene ID" value="RSKR_0000513400"/>
</dbReference>
<evidence type="ECO:0000313" key="2">
    <source>
        <dbReference type="WBParaSite" id="RSKR_0000513400.1"/>
    </source>
</evidence>
<sequence length="159" mass="18475">MTRAYISAMLVVCFISILAVTILGSNPEKQEAAKVNFDEYARDIQDESDNELEKRGRNPYSWQNVLKRSRNPYAWQNVLKRDGASSFYPQVVSYLDIPPFVQEVSKRPRNPYSWQLNPAYNKRAKNPYSWMADPTSLKRSSNVVNYRSARNPYAWSNVL</sequence>
<evidence type="ECO:0000313" key="1">
    <source>
        <dbReference type="Proteomes" id="UP000095286"/>
    </source>
</evidence>
<accession>A0AC35TVR0</accession>
<organism evidence="1 2">
    <name type="scientific">Rhabditophanes sp. KR3021</name>
    <dbReference type="NCBI Taxonomy" id="114890"/>
    <lineage>
        <taxon>Eukaryota</taxon>
        <taxon>Metazoa</taxon>
        <taxon>Ecdysozoa</taxon>
        <taxon>Nematoda</taxon>
        <taxon>Chromadorea</taxon>
        <taxon>Rhabditida</taxon>
        <taxon>Tylenchina</taxon>
        <taxon>Panagrolaimomorpha</taxon>
        <taxon>Strongyloidoidea</taxon>
        <taxon>Alloionematidae</taxon>
        <taxon>Rhabditophanes</taxon>
    </lineage>
</organism>
<name>A0AC35TVR0_9BILA</name>
<reference evidence="2" key="1">
    <citation type="submission" date="2016-11" db="UniProtKB">
        <authorList>
            <consortium name="WormBaseParasite"/>
        </authorList>
    </citation>
    <scope>IDENTIFICATION</scope>
    <source>
        <strain evidence="2">KR3021</strain>
    </source>
</reference>
<dbReference type="Proteomes" id="UP000095286">
    <property type="component" value="Unplaced"/>
</dbReference>